<protein>
    <submittedName>
        <fullName evidence="3">Uncharacterized protein</fullName>
    </submittedName>
</protein>
<dbReference type="AlphaFoldDB" id="A0AAV5EN67"/>
<dbReference type="PANTHER" id="PTHR31374:SF261">
    <property type="entry name" value="OS01G0768333 PROTEIN"/>
    <property type="match status" value="1"/>
</dbReference>
<sequence>MMWRKKSGGAGESPNRACSGADEEEKVPKGHVPMVAGNGDGERVLVPVKLLSDPSIAELLDMAAQQYGYRQPGVLRVPCDADHFRRVLHGAMDRCGGITSTSA</sequence>
<evidence type="ECO:0000313" key="3">
    <source>
        <dbReference type="EMBL" id="GJN23827.1"/>
    </source>
</evidence>
<keyword evidence="4" id="KW-1185">Reference proteome</keyword>
<accession>A0AAV5EN67</accession>
<comment type="caution">
    <text evidence="3">The sequence shown here is derived from an EMBL/GenBank/DDBJ whole genome shotgun (WGS) entry which is preliminary data.</text>
</comment>
<evidence type="ECO:0000256" key="1">
    <source>
        <dbReference type="ARBA" id="ARBA00006974"/>
    </source>
</evidence>
<proteinExistence type="inferred from homology"/>
<comment type="similarity">
    <text evidence="1">Belongs to the ARG7 family.</text>
</comment>
<evidence type="ECO:0000313" key="4">
    <source>
        <dbReference type="Proteomes" id="UP001054889"/>
    </source>
</evidence>
<dbReference type="Proteomes" id="UP001054889">
    <property type="component" value="Unassembled WGS sequence"/>
</dbReference>
<evidence type="ECO:0000256" key="2">
    <source>
        <dbReference type="SAM" id="MobiDB-lite"/>
    </source>
</evidence>
<name>A0AAV5EN67_ELECO</name>
<feature type="region of interest" description="Disordered" evidence="2">
    <location>
        <begin position="1"/>
        <end position="38"/>
    </location>
</feature>
<gene>
    <name evidence="3" type="primary">gb11513</name>
    <name evidence="3" type="ORF">PR202_gb11513</name>
</gene>
<dbReference type="GO" id="GO:0009733">
    <property type="term" value="P:response to auxin"/>
    <property type="evidence" value="ECO:0007669"/>
    <property type="project" value="InterPro"/>
</dbReference>
<dbReference type="EMBL" id="BQKI01000076">
    <property type="protein sequence ID" value="GJN23827.1"/>
    <property type="molecule type" value="Genomic_DNA"/>
</dbReference>
<reference evidence="3" key="1">
    <citation type="journal article" date="2018" name="DNA Res.">
        <title>Multiple hybrid de novo genome assembly of finger millet, an orphan allotetraploid crop.</title>
        <authorList>
            <person name="Hatakeyama M."/>
            <person name="Aluri S."/>
            <person name="Balachadran M.T."/>
            <person name="Sivarajan S.R."/>
            <person name="Patrignani A."/>
            <person name="Gruter S."/>
            <person name="Poveda L."/>
            <person name="Shimizu-Inatsugi R."/>
            <person name="Baeten J."/>
            <person name="Francoijs K.J."/>
            <person name="Nataraja K.N."/>
            <person name="Reddy Y.A.N."/>
            <person name="Phadnis S."/>
            <person name="Ravikumar R.L."/>
            <person name="Schlapbach R."/>
            <person name="Sreeman S.M."/>
            <person name="Shimizu K.K."/>
        </authorList>
    </citation>
    <scope>NUCLEOTIDE SEQUENCE</scope>
</reference>
<dbReference type="InterPro" id="IPR003676">
    <property type="entry name" value="SAUR_fam"/>
</dbReference>
<dbReference type="Pfam" id="PF02519">
    <property type="entry name" value="Auxin_inducible"/>
    <property type="match status" value="1"/>
</dbReference>
<reference evidence="3" key="2">
    <citation type="submission" date="2021-12" db="EMBL/GenBank/DDBJ databases">
        <title>Resequencing data analysis of finger millet.</title>
        <authorList>
            <person name="Hatakeyama M."/>
            <person name="Aluri S."/>
            <person name="Balachadran M.T."/>
            <person name="Sivarajan S.R."/>
            <person name="Poveda L."/>
            <person name="Shimizu-Inatsugi R."/>
            <person name="Schlapbach R."/>
            <person name="Sreeman S.M."/>
            <person name="Shimizu K.K."/>
        </authorList>
    </citation>
    <scope>NUCLEOTIDE SEQUENCE</scope>
</reference>
<dbReference type="PANTHER" id="PTHR31374">
    <property type="entry name" value="AUXIN-INDUCED PROTEIN-LIKE-RELATED"/>
    <property type="match status" value="1"/>
</dbReference>
<organism evidence="3 4">
    <name type="scientific">Eleusine coracana subsp. coracana</name>
    <dbReference type="NCBI Taxonomy" id="191504"/>
    <lineage>
        <taxon>Eukaryota</taxon>
        <taxon>Viridiplantae</taxon>
        <taxon>Streptophyta</taxon>
        <taxon>Embryophyta</taxon>
        <taxon>Tracheophyta</taxon>
        <taxon>Spermatophyta</taxon>
        <taxon>Magnoliopsida</taxon>
        <taxon>Liliopsida</taxon>
        <taxon>Poales</taxon>
        <taxon>Poaceae</taxon>
        <taxon>PACMAD clade</taxon>
        <taxon>Chloridoideae</taxon>
        <taxon>Cynodonteae</taxon>
        <taxon>Eleusininae</taxon>
        <taxon>Eleusine</taxon>
    </lineage>
</organism>